<organism evidence="1">
    <name type="scientific">Cladocopium goreaui</name>
    <dbReference type="NCBI Taxonomy" id="2562237"/>
    <lineage>
        <taxon>Eukaryota</taxon>
        <taxon>Sar</taxon>
        <taxon>Alveolata</taxon>
        <taxon>Dinophyceae</taxon>
        <taxon>Suessiales</taxon>
        <taxon>Symbiodiniaceae</taxon>
        <taxon>Cladocopium</taxon>
    </lineage>
</organism>
<dbReference type="EMBL" id="CAMXCT010004890">
    <property type="protein sequence ID" value="CAI4010699.1"/>
    <property type="molecule type" value="Genomic_DNA"/>
</dbReference>
<comment type="caution">
    <text evidence="1">The sequence shown here is derived from an EMBL/GenBank/DDBJ whole genome shotgun (WGS) entry which is preliminary data.</text>
</comment>
<sequence>MARRSSSASRRSETTMLPASTQAGFAGLATVETRAPHIFRGIHVERRQERVLGCCRCVSANCDNRPFQAGQFRADPEMLCRRCKMKPAPANIYSPEVMAALRSRGGPIWTRLLKGELQSRRAQAVLPE</sequence>
<evidence type="ECO:0000313" key="3">
    <source>
        <dbReference type="Proteomes" id="UP001152797"/>
    </source>
</evidence>
<dbReference type="AlphaFoldDB" id="A0A9P1DKQ8"/>
<protein>
    <submittedName>
        <fullName evidence="1">Uncharacterized protein</fullName>
    </submittedName>
</protein>
<keyword evidence="3" id="KW-1185">Reference proteome</keyword>
<dbReference type="OrthoDB" id="434902at2759"/>
<evidence type="ECO:0000313" key="2">
    <source>
        <dbReference type="EMBL" id="CAL1164074.1"/>
    </source>
</evidence>
<reference evidence="2" key="2">
    <citation type="submission" date="2024-04" db="EMBL/GenBank/DDBJ databases">
        <authorList>
            <person name="Chen Y."/>
            <person name="Shah S."/>
            <person name="Dougan E. K."/>
            <person name="Thang M."/>
            <person name="Chan C."/>
        </authorList>
    </citation>
    <scope>NUCLEOTIDE SEQUENCE [LARGE SCALE GENOMIC DNA]</scope>
</reference>
<proteinExistence type="predicted"/>
<reference evidence="1" key="1">
    <citation type="submission" date="2022-10" db="EMBL/GenBank/DDBJ databases">
        <authorList>
            <person name="Chen Y."/>
            <person name="Dougan E. K."/>
            <person name="Chan C."/>
            <person name="Rhodes N."/>
            <person name="Thang M."/>
        </authorList>
    </citation>
    <scope>NUCLEOTIDE SEQUENCE</scope>
</reference>
<gene>
    <name evidence="1" type="ORF">C1SCF055_LOCUS35942</name>
</gene>
<dbReference type="EMBL" id="CAMXCT030004890">
    <property type="protein sequence ID" value="CAL4798011.1"/>
    <property type="molecule type" value="Genomic_DNA"/>
</dbReference>
<dbReference type="EMBL" id="CAMXCT020004890">
    <property type="protein sequence ID" value="CAL1164074.1"/>
    <property type="molecule type" value="Genomic_DNA"/>
</dbReference>
<accession>A0A9P1DKQ8</accession>
<name>A0A9P1DKQ8_9DINO</name>
<evidence type="ECO:0000313" key="1">
    <source>
        <dbReference type="EMBL" id="CAI4010699.1"/>
    </source>
</evidence>
<dbReference type="Proteomes" id="UP001152797">
    <property type="component" value="Unassembled WGS sequence"/>
</dbReference>